<evidence type="ECO:0000256" key="2">
    <source>
        <dbReference type="ARBA" id="ARBA00007249"/>
    </source>
</evidence>
<evidence type="ECO:0000256" key="4">
    <source>
        <dbReference type="ARBA" id="ARBA00022741"/>
    </source>
</evidence>
<dbReference type="PRINTS" id="PR00315">
    <property type="entry name" value="ELONGATNFCT"/>
</dbReference>
<evidence type="ECO:0000256" key="7">
    <source>
        <dbReference type="ARBA" id="ARBA00023134"/>
    </source>
</evidence>
<dbReference type="GO" id="GO:0006412">
    <property type="term" value="P:translation"/>
    <property type="evidence" value="ECO:0007669"/>
    <property type="project" value="UniProtKB-KW"/>
</dbReference>
<dbReference type="CDD" id="cd04089">
    <property type="entry name" value="eRF3_II"/>
    <property type="match status" value="1"/>
</dbReference>
<dbReference type="Gene3D" id="3.40.50.300">
    <property type="entry name" value="P-loop containing nucleotide triphosphate hydrolases"/>
    <property type="match status" value="1"/>
</dbReference>
<dbReference type="CDD" id="cd03704">
    <property type="entry name" value="eRF3_C_III"/>
    <property type="match status" value="1"/>
</dbReference>
<feature type="domain" description="Tr-type G" evidence="10">
    <location>
        <begin position="167"/>
        <end position="399"/>
    </location>
</feature>
<dbReference type="InterPro" id="IPR054696">
    <property type="entry name" value="GTP-eEF1A_C"/>
</dbReference>
<evidence type="ECO:0000313" key="12">
    <source>
        <dbReference type="Proteomes" id="UP000324585"/>
    </source>
</evidence>
<dbReference type="GO" id="GO:0005737">
    <property type="term" value="C:cytoplasm"/>
    <property type="evidence" value="ECO:0007669"/>
    <property type="project" value="UniProtKB-SubCell"/>
</dbReference>
<evidence type="ECO:0000256" key="1">
    <source>
        <dbReference type="ARBA" id="ARBA00004496"/>
    </source>
</evidence>
<proteinExistence type="inferred from homology"/>
<dbReference type="SUPFAM" id="SSF50465">
    <property type="entry name" value="EF-Tu/eEF-1alpha/eIF2-gamma C-terminal domain"/>
    <property type="match status" value="1"/>
</dbReference>
<dbReference type="FunFam" id="2.40.30.10:FF:000020">
    <property type="entry name" value="Translation elongation factor EF-1"/>
    <property type="match status" value="1"/>
</dbReference>
<evidence type="ECO:0000256" key="8">
    <source>
        <dbReference type="ARBA" id="ARBA00049117"/>
    </source>
</evidence>
<dbReference type="PROSITE" id="PS51722">
    <property type="entry name" value="G_TR_2"/>
    <property type="match status" value="1"/>
</dbReference>
<dbReference type="InterPro" id="IPR009001">
    <property type="entry name" value="Transl_elong_EF1A/Init_IF2_C"/>
</dbReference>
<dbReference type="Gene3D" id="2.40.30.10">
    <property type="entry name" value="Translation factors"/>
    <property type="match status" value="2"/>
</dbReference>
<dbReference type="FunFam" id="3.40.50.300:FF:000204">
    <property type="entry name" value="Translation elongation factor Tu"/>
    <property type="match status" value="1"/>
</dbReference>
<dbReference type="Pfam" id="PF03144">
    <property type="entry name" value="GTP_EFTU_D2"/>
    <property type="match status" value="1"/>
</dbReference>
<dbReference type="OMA" id="ARFDECT"/>
<dbReference type="EMBL" id="VRMN01000001">
    <property type="protein sequence ID" value="KAA8499480.1"/>
    <property type="molecule type" value="Genomic_DNA"/>
</dbReference>
<dbReference type="Pfam" id="PF00009">
    <property type="entry name" value="GTP_EFTU"/>
    <property type="match status" value="1"/>
</dbReference>
<keyword evidence="4" id="KW-0547">Nucleotide-binding</keyword>
<feature type="region of interest" description="Disordered" evidence="9">
    <location>
        <begin position="1"/>
        <end position="38"/>
    </location>
</feature>
<protein>
    <submittedName>
        <fullName evidence="11">Eukaryotic peptide chain release factor GTP-binding subunit ERF3A</fullName>
    </submittedName>
</protein>
<dbReference type="InterPro" id="IPR009000">
    <property type="entry name" value="Transl_B-barrel_sf"/>
</dbReference>
<name>A0A5J4Z8Q0_PORPP</name>
<accession>A0A5J4Z8Q0</accession>
<keyword evidence="3" id="KW-0963">Cytoplasm</keyword>
<dbReference type="GO" id="GO:0003924">
    <property type="term" value="F:GTPase activity"/>
    <property type="evidence" value="ECO:0007669"/>
    <property type="project" value="InterPro"/>
</dbReference>
<dbReference type="SUPFAM" id="SSF52540">
    <property type="entry name" value="P-loop containing nucleoside triphosphate hydrolases"/>
    <property type="match status" value="1"/>
</dbReference>
<keyword evidence="12" id="KW-1185">Reference proteome</keyword>
<comment type="similarity">
    <text evidence="2">Belongs to the TRAFAC class translation factor GTPase superfamily. Classic translation factor GTPase family. EF-Tu/EF-1A subfamily.</text>
</comment>
<sequence>MNTGADEFVPSWMAKPGAENDKKGRAPQTAGGSAGGAAAAPKLVVDFGLPSKKKSAVVIGAKPAAPAPAAAPATDVPEAKEAPQDSAPPPEVQSKPDETSDISAKLESAVLKETTKEPPAASVPVATEPTDDSGKEAVAAPPAEEDVDDDALGEVESAAISEESDGRKTVNIVFIGHVDAGKSTISGHILYLTGGVDDRTMEKFEREAKAKNRESWKYAWAMDLADSERDKGKTEECGRASFVTETRRFVLLDAPGHKSYVPSMITGASQADVGMLVISARKGEFETGFEKGGQTREHAMLAKTSGVRQLVILINKLDDPSIVNPDGTWSKERYDECCSKLMPFLKQVGWKPGDCSWIPVSGLTGINLKTKVDPQTCPWYEGESLLDLLEHLRPPERLLNAPVKLPVNEKYKEMGGTMLMGKLEAGTINVGDKLVLMPQKTEITVEAIHLEEFERATAEPGDNVRLRIKGAEEEDVKIGFVACTPTALVTVTDVFDVRLMILEHKSIITAGYSAVIHIHALVEEFVIEKLIGELDRKTGQIAKKFPKFAKPGQTVIARIRLNQPICVEEFKVFPQLGRFMIRDEQRTVGVGIVLKVRENNSAGE</sequence>
<dbReference type="InterPro" id="IPR000795">
    <property type="entry name" value="T_Tr_GTP-bd_dom"/>
</dbReference>
<gene>
    <name evidence="11" type="ORF">FVE85_7065</name>
</gene>
<evidence type="ECO:0000259" key="10">
    <source>
        <dbReference type="PROSITE" id="PS51722"/>
    </source>
</evidence>
<dbReference type="InterPro" id="IPR004161">
    <property type="entry name" value="EFTu-like_2"/>
</dbReference>
<organism evidence="11 12">
    <name type="scientific">Porphyridium purpureum</name>
    <name type="common">Red alga</name>
    <name type="synonym">Porphyridium cruentum</name>
    <dbReference type="NCBI Taxonomy" id="35688"/>
    <lineage>
        <taxon>Eukaryota</taxon>
        <taxon>Rhodophyta</taxon>
        <taxon>Bangiophyceae</taxon>
        <taxon>Porphyridiales</taxon>
        <taxon>Porphyridiaceae</taxon>
        <taxon>Porphyridium</taxon>
    </lineage>
</organism>
<dbReference type="SUPFAM" id="SSF50447">
    <property type="entry name" value="Translation proteins"/>
    <property type="match status" value="1"/>
</dbReference>
<evidence type="ECO:0000256" key="5">
    <source>
        <dbReference type="ARBA" id="ARBA00022801"/>
    </source>
</evidence>
<dbReference type="AlphaFoldDB" id="A0A5J4Z8Q0"/>
<comment type="catalytic activity">
    <reaction evidence="8">
        <text>GTP + H2O = GDP + phosphate + H(+)</text>
        <dbReference type="Rhea" id="RHEA:19669"/>
        <dbReference type="ChEBI" id="CHEBI:15377"/>
        <dbReference type="ChEBI" id="CHEBI:15378"/>
        <dbReference type="ChEBI" id="CHEBI:37565"/>
        <dbReference type="ChEBI" id="CHEBI:43474"/>
        <dbReference type="ChEBI" id="CHEBI:58189"/>
    </reaction>
    <physiologicalReaction direction="left-to-right" evidence="8">
        <dbReference type="Rhea" id="RHEA:19670"/>
    </physiologicalReaction>
</comment>
<keyword evidence="5" id="KW-0378">Hydrolase</keyword>
<evidence type="ECO:0000256" key="9">
    <source>
        <dbReference type="SAM" id="MobiDB-lite"/>
    </source>
</evidence>
<comment type="subcellular location">
    <subcellularLocation>
        <location evidence="1">Cytoplasm</location>
    </subcellularLocation>
</comment>
<evidence type="ECO:0000256" key="6">
    <source>
        <dbReference type="ARBA" id="ARBA00022917"/>
    </source>
</evidence>
<reference evidence="12" key="1">
    <citation type="journal article" date="2019" name="Nat. Commun.">
        <title>Expansion of phycobilisome linker gene families in mesophilic red algae.</title>
        <authorList>
            <person name="Lee J."/>
            <person name="Kim D."/>
            <person name="Bhattacharya D."/>
            <person name="Yoon H.S."/>
        </authorList>
    </citation>
    <scope>NUCLEOTIDE SEQUENCE [LARGE SCALE GENOMIC DNA]</scope>
    <source>
        <strain evidence="12">CCMP 1328</strain>
    </source>
</reference>
<dbReference type="OrthoDB" id="342024at2759"/>
<evidence type="ECO:0000313" key="11">
    <source>
        <dbReference type="EMBL" id="KAA8499480.1"/>
    </source>
</evidence>
<dbReference type="PANTHER" id="PTHR23115">
    <property type="entry name" value="TRANSLATION FACTOR"/>
    <property type="match status" value="1"/>
</dbReference>
<dbReference type="GO" id="GO:0005525">
    <property type="term" value="F:GTP binding"/>
    <property type="evidence" value="ECO:0007669"/>
    <property type="project" value="UniProtKB-KW"/>
</dbReference>
<dbReference type="InterPro" id="IPR050100">
    <property type="entry name" value="TRAFAC_GTPase_members"/>
</dbReference>
<evidence type="ECO:0000256" key="3">
    <source>
        <dbReference type="ARBA" id="ARBA00022490"/>
    </source>
</evidence>
<dbReference type="InterPro" id="IPR027417">
    <property type="entry name" value="P-loop_NTPase"/>
</dbReference>
<feature type="compositionally biased region" description="Low complexity" evidence="9">
    <location>
        <begin position="62"/>
        <end position="73"/>
    </location>
</feature>
<dbReference type="Pfam" id="PF22594">
    <property type="entry name" value="GTP-eEF1A_C"/>
    <property type="match status" value="1"/>
</dbReference>
<keyword evidence="7" id="KW-0342">GTP-binding</keyword>
<feature type="region of interest" description="Disordered" evidence="9">
    <location>
        <begin position="62"/>
        <end position="150"/>
    </location>
</feature>
<dbReference type="CDD" id="cd01883">
    <property type="entry name" value="EF1_alpha"/>
    <property type="match status" value="1"/>
</dbReference>
<dbReference type="Proteomes" id="UP000324585">
    <property type="component" value="Unassembled WGS sequence"/>
</dbReference>
<comment type="caution">
    <text evidence="11">The sequence shown here is derived from an EMBL/GenBank/DDBJ whole genome shotgun (WGS) entry which is preliminary data.</text>
</comment>
<keyword evidence="6" id="KW-0648">Protein biosynthesis</keyword>